<dbReference type="GO" id="GO:0016020">
    <property type="term" value="C:membrane"/>
    <property type="evidence" value="ECO:0007669"/>
    <property type="project" value="InterPro"/>
</dbReference>
<keyword evidence="6" id="KW-0934">Plastid</keyword>
<keyword evidence="5" id="KW-0602">Photosynthesis</keyword>
<evidence type="ECO:0000256" key="6">
    <source>
        <dbReference type="ARBA" id="ARBA00022640"/>
    </source>
</evidence>
<feature type="binding site" description="axial binding residue" evidence="8">
    <location>
        <position position="217"/>
    </location>
    <ligand>
        <name>chlorophyll a</name>
        <dbReference type="ChEBI" id="CHEBI:58416"/>
        <label>3</label>
    </ligand>
    <ligandPart>
        <name>Mg</name>
        <dbReference type="ChEBI" id="CHEBI:25107"/>
    </ligandPart>
</feature>
<reference evidence="9" key="1">
    <citation type="submission" date="2023-06" db="EMBL/GenBank/DDBJ databases">
        <title>Survivors Of The Sea: Transcriptome response of Skeletonema marinoi to long-term dormancy.</title>
        <authorList>
            <person name="Pinder M.I.M."/>
            <person name="Kourtchenko O."/>
            <person name="Robertson E.K."/>
            <person name="Larsson T."/>
            <person name="Maumus F."/>
            <person name="Osuna-Cruz C.M."/>
            <person name="Vancaester E."/>
            <person name="Stenow R."/>
            <person name="Vandepoele K."/>
            <person name="Ploug H."/>
            <person name="Bruchert V."/>
            <person name="Godhe A."/>
            <person name="Topel M."/>
        </authorList>
    </citation>
    <scope>NUCLEOTIDE SEQUENCE</scope>
    <source>
        <strain evidence="9">R05AC</strain>
    </source>
</reference>
<evidence type="ECO:0000256" key="2">
    <source>
        <dbReference type="ARBA" id="ARBA00004229"/>
    </source>
</evidence>
<dbReference type="PANTHER" id="PTHR21649">
    <property type="entry name" value="CHLOROPHYLL A/B BINDING PROTEIN"/>
    <property type="match status" value="1"/>
</dbReference>
<dbReference type="InterPro" id="IPR001344">
    <property type="entry name" value="Chloro_AB-bd_pln"/>
</dbReference>
<gene>
    <name evidence="9" type="ORF">QTG54_010763</name>
</gene>
<dbReference type="Gene3D" id="1.10.3460.10">
    <property type="entry name" value="Chlorophyll a/b binding protein domain"/>
    <property type="match status" value="1"/>
</dbReference>
<dbReference type="GO" id="GO:0009507">
    <property type="term" value="C:chloroplast"/>
    <property type="evidence" value="ECO:0007669"/>
    <property type="project" value="UniProtKB-SubCell"/>
</dbReference>
<dbReference type="InterPro" id="IPR022796">
    <property type="entry name" value="Chloroa_b-bind"/>
</dbReference>
<sequence length="263" mass="28626">MRTQTPKISMHSSHCSLLPTCNIHHPNIIMNSVILATLISSAAAFAPQSTGRVSTAVNEVNWQPNESEFAYGLPGSLAPVGEFDPLGFAKDTPLATMLQWREAETQHGRVAMLAVLGMLVVEEPIEYHPLFEAYNKDIGPAIRQLDEVDAQTPFFLIGLTLLIGSLEYNRALVAFAKPEGSFSFQQLSEDHYPGDVGFDPLGLKPDDAEEFATIQTKELQNGRLAMLGAAGIIAQELTNGEEIFVNLGLAADRFDPSSVPIQF</sequence>
<proteinExistence type="inferred from homology"/>
<evidence type="ECO:0000313" key="10">
    <source>
        <dbReference type="Proteomes" id="UP001224775"/>
    </source>
</evidence>
<comment type="function">
    <text evidence="1">The light-harvesting complex (LHC) functions as a light receptor, it captures and delivers excitation energy to photosystems with which it is closely associated. Energy is transferred from the carotenoid and chlorophyll C (or B) to chlorophyll A and the photosynthetic reaction centers where it is used to synthesize ATP and reducing power.</text>
</comment>
<dbReference type="GO" id="GO:0030076">
    <property type="term" value="C:light-harvesting complex"/>
    <property type="evidence" value="ECO:0007669"/>
    <property type="project" value="UniProtKB-KW"/>
</dbReference>
<comment type="subcellular location">
    <subcellularLocation>
        <location evidence="2">Plastid</location>
        <location evidence="2">Chloroplast</location>
    </subcellularLocation>
</comment>
<evidence type="ECO:0000256" key="5">
    <source>
        <dbReference type="ARBA" id="ARBA00022531"/>
    </source>
</evidence>
<dbReference type="SUPFAM" id="SSF103511">
    <property type="entry name" value="Chlorophyll a-b binding protein"/>
    <property type="match status" value="1"/>
</dbReference>
<keyword evidence="8" id="KW-0157">Chromophore</keyword>
<dbReference type="AlphaFoldDB" id="A0AAD9DAL7"/>
<name>A0AAD9DAL7_9STRA</name>
<feature type="binding site" evidence="8">
    <location>
        <position position="107"/>
    </location>
    <ligand>
        <name>chlorophyll b</name>
        <dbReference type="ChEBI" id="CHEBI:61721"/>
        <label>2</label>
    </ligand>
</feature>
<feature type="binding site" evidence="8">
    <location>
        <position position="223"/>
    </location>
    <ligand>
        <name>chlorophyll a</name>
        <dbReference type="ChEBI" id="CHEBI:58416"/>
        <label>1</label>
    </ligand>
</feature>
<evidence type="ECO:0000256" key="4">
    <source>
        <dbReference type="ARBA" id="ARBA00022528"/>
    </source>
</evidence>
<feature type="binding site" description="axial binding residue" evidence="8">
    <location>
        <position position="109"/>
    </location>
    <ligand>
        <name>chlorophyll b</name>
        <dbReference type="ChEBI" id="CHEBI:61721"/>
        <label>1</label>
    </ligand>
    <ligandPart>
        <name>Mg</name>
        <dbReference type="ChEBI" id="CHEBI:25107"/>
    </ligandPart>
</feature>
<keyword evidence="7" id="KW-0437">Light-harvesting polypeptide</keyword>
<evidence type="ECO:0000313" key="9">
    <source>
        <dbReference type="EMBL" id="KAK1738733.1"/>
    </source>
</evidence>
<evidence type="ECO:0000256" key="3">
    <source>
        <dbReference type="ARBA" id="ARBA00005933"/>
    </source>
</evidence>
<keyword evidence="8" id="KW-0148">Chlorophyll</keyword>
<keyword evidence="4" id="KW-0150">Chloroplast</keyword>
<feature type="binding site" evidence="8">
    <location>
        <position position="218"/>
    </location>
    <ligand>
        <name>chlorophyll a</name>
        <dbReference type="ChEBI" id="CHEBI:58416"/>
        <label>1</label>
    </ligand>
</feature>
<dbReference type="GO" id="GO:0009765">
    <property type="term" value="P:photosynthesis, light harvesting"/>
    <property type="evidence" value="ECO:0007669"/>
    <property type="project" value="InterPro"/>
</dbReference>
<evidence type="ECO:0000256" key="8">
    <source>
        <dbReference type="PIRSR" id="PIRSR601344-1"/>
    </source>
</evidence>
<dbReference type="Proteomes" id="UP001224775">
    <property type="component" value="Unassembled WGS sequence"/>
</dbReference>
<evidence type="ECO:0000256" key="7">
    <source>
        <dbReference type="ARBA" id="ARBA00023243"/>
    </source>
</evidence>
<evidence type="ECO:0000256" key="1">
    <source>
        <dbReference type="ARBA" id="ARBA00004022"/>
    </source>
</evidence>
<organism evidence="9 10">
    <name type="scientific">Skeletonema marinoi</name>
    <dbReference type="NCBI Taxonomy" id="267567"/>
    <lineage>
        <taxon>Eukaryota</taxon>
        <taxon>Sar</taxon>
        <taxon>Stramenopiles</taxon>
        <taxon>Ochrophyta</taxon>
        <taxon>Bacillariophyta</taxon>
        <taxon>Coscinodiscophyceae</taxon>
        <taxon>Thalassiosirophycidae</taxon>
        <taxon>Thalassiosirales</taxon>
        <taxon>Skeletonemataceae</taxon>
        <taxon>Skeletonema</taxon>
        <taxon>Skeletonema marinoi-dohrnii complex</taxon>
    </lineage>
</organism>
<dbReference type="GO" id="GO:0016168">
    <property type="term" value="F:chlorophyll binding"/>
    <property type="evidence" value="ECO:0007669"/>
    <property type="project" value="UniProtKB-KW"/>
</dbReference>
<protein>
    <submittedName>
        <fullName evidence="9">Chlorophyll a-b binding domain-containing protein</fullName>
    </submittedName>
</protein>
<dbReference type="Pfam" id="PF00504">
    <property type="entry name" value="Chloroa_b-bind"/>
    <property type="match status" value="1"/>
</dbReference>
<feature type="binding site" evidence="8">
    <location>
        <position position="235"/>
    </location>
    <ligand>
        <name>chlorophyll a</name>
        <dbReference type="ChEBI" id="CHEBI:58416"/>
        <label>1</label>
    </ligand>
</feature>
<comment type="caution">
    <text evidence="9">The sequence shown here is derived from an EMBL/GenBank/DDBJ whole genome shotgun (WGS) entry which is preliminary data.</text>
</comment>
<accession>A0AAD9DAL7</accession>
<comment type="similarity">
    <text evidence="3">Belongs to the fucoxanthin chlorophyll protein family.</text>
</comment>
<keyword evidence="10" id="KW-1185">Reference proteome</keyword>
<feature type="binding site" evidence="8">
    <location>
        <position position="221"/>
    </location>
    <ligand>
        <name>chlorophyll a</name>
        <dbReference type="ChEBI" id="CHEBI:58416"/>
        <label>1</label>
    </ligand>
</feature>
<feature type="binding site" evidence="8">
    <location>
        <position position="104"/>
    </location>
    <ligand>
        <name>chlorophyll a</name>
        <dbReference type="ChEBI" id="CHEBI:58416"/>
        <label>1</label>
    </ligand>
</feature>
<dbReference type="EMBL" id="JATAAI010000020">
    <property type="protein sequence ID" value="KAK1738733.1"/>
    <property type="molecule type" value="Genomic_DNA"/>
</dbReference>